<reference evidence="3" key="1">
    <citation type="submission" date="2022-06" db="EMBL/GenBank/DDBJ databases">
        <title>Helicobacter colisuis sp. nov.</title>
        <authorList>
            <person name="Papic B."/>
            <person name="Gruntar I."/>
        </authorList>
    </citation>
    <scope>NUCLEOTIDE SEQUENCE</scope>
    <source>
        <strain evidence="3">11154-15</strain>
    </source>
</reference>
<dbReference type="Proteomes" id="UP001057522">
    <property type="component" value="Unassembled WGS sequence"/>
</dbReference>
<dbReference type="Gene3D" id="3.90.320.10">
    <property type="match status" value="1"/>
</dbReference>
<proteinExistence type="predicted"/>
<gene>
    <name evidence="3" type="ORF">NCR95_05105</name>
</gene>
<accession>A0ABT0TUD5</accession>
<evidence type="ECO:0000313" key="3">
    <source>
        <dbReference type="EMBL" id="MCL9819545.1"/>
    </source>
</evidence>
<dbReference type="EMBL" id="JAMOKX010000004">
    <property type="protein sequence ID" value="MCL9819545.1"/>
    <property type="molecule type" value="Genomic_DNA"/>
</dbReference>
<dbReference type="SUPFAM" id="SSF52980">
    <property type="entry name" value="Restriction endonuclease-like"/>
    <property type="match status" value="1"/>
</dbReference>
<evidence type="ECO:0000256" key="1">
    <source>
        <dbReference type="SAM" id="Coils"/>
    </source>
</evidence>
<dbReference type="RefSeq" id="WP_250604280.1">
    <property type="nucleotide sequence ID" value="NZ_JAMOKX010000004.1"/>
</dbReference>
<dbReference type="InterPro" id="IPR027417">
    <property type="entry name" value="P-loop_NTPase"/>
</dbReference>
<evidence type="ECO:0000313" key="4">
    <source>
        <dbReference type="Proteomes" id="UP001057522"/>
    </source>
</evidence>
<protein>
    <submittedName>
        <fullName evidence="3">PD-(D/E)XK nuclease family protein</fullName>
    </submittedName>
</protein>
<dbReference type="SUPFAM" id="SSF52540">
    <property type="entry name" value="P-loop containing nucleoside triphosphate hydrolases"/>
    <property type="match status" value="1"/>
</dbReference>
<dbReference type="Pfam" id="PF12705">
    <property type="entry name" value="PDDEXK_1"/>
    <property type="match status" value="1"/>
</dbReference>
<feature type="domain" description="PD-(D/E)XK endonuclease-like" evidence="2">
    <location>
        <begin position="511"/>
        <end position="741"/>
    </location>
</feature>
<evidence type="ECO:0000259" key="2">
    <source>
        <dbReference type="Pfam" id="PF12705"/>
    </source>
</evidence>
<dbReference type="InterPro" id="IPR038726">
    <property type="entry name" value="PDDEXK_AddAB-type"/>
</dbReference>
<name>A0ABT0TUD5_9HELI</name>
<comment type="caution">
    <text evidence="3">The sequence shown here is derived from an EMBL/GenBank/DDBJ whole genome shotgun (WGS) entry which is preliminary data.</text>
</comment>
<organism evidence="3 4">
    <name type="scientific">Helicobacter colisuis</name>
    <dbReference type="NCBI Taxonomy" id="2949739"/>
    <lineage>
        <taxon>Bacteria</taxon>
        <taxon>Pseudomonadati</taxon>
        <taxon>Campylobacterota</taxon>
        <taxon>Epsilonproteobacteria</taxon>
        <taxon>Campylobacterales</taxon>
        <taxon>Helicobacteraceae</taxon>
        <taxon>Helicobacter</taxon>
    </lineage>
</organism>
<keyword evidence="1" id="KW-0175">Coiled coil</keyword>
<dbReference type="InterPro" id="IPR011335">
    <property type="entry name" value="Restrct_endonuc-II-like"/>
</dbReference>
<dbReference type="InterPro" id="IPR011604">
    <property type="entry name" value="PDDEXK-like_dom_sf"/>
</dbReference>
<sequence length="743" mass="88649">MAKLYLFSNTRAIKAFFERDYLDSFLPDAQSIGEFLEFVLRVEGKSKIPAFLRHIYLYQSIQESNSKEFSEFAKNFSQFLNNSDFFFKFYEELCAGCVRLEMLEKLDVYAFYDDYLQVLKRIFELYSKKLAENHFFDQYFLEDYKITFEILGIYESIEVYLEGFLSHFEMHIFQEISFQKPIFLKVFINPFNIEYYQKLFGITLENGKFTLKIEKQKLEILSFEAKVEIPNNLKLLEFDSKISEVGGIFTQIDLWLESGVSPEEICVVLPNEEFIKYLQLFDKARNFNFAMGKKLQETSFFKQLQSLAESTQNFGEFEQFIIEMPEYTWEDKEAKKIILQRLEYFSFGLKFLDSLQTKDKIYAFFTLLSKETIDDVGGGRISVVGILETRGINFSYVILPEFNQSNVPKVSQKDIFLNSIIRQKIGLPTRKDRENLQKYYYAKLFAHSKEVSVMFVKNEEEEPSRFLLEEKIFKNALVKKTSRKYGEYFLSGELLSYKEKEIIAPLNFRVMSVTKLECLLTCKRKYYYRYVLGYREPKDFNAGTQIHKALQMAYANFASHRDFKRLEQETYENLQVYENKREYFELEVAKKYLQKFFYAEKKHLEEGWFPIEFEKEFSLEVCGIPFRGRIDRIDKRGKEVFVLDYKYKKNLKVGLQRSIDTLKDFQLILYALALQESCNEVRAGFYDIYEASIKEEEILQEKIQKLIERLEELKGLQKEFSYELCEKRAPCNFCEFIYLCKRY</sequence>
<feature type="coiled-coil region" evidence="1">
    <location>
        <begin position="689"/>
        <end position="719"/>
    </location>
</feature>
<keyword evidence="4" id="KW-1185">Reference proteome</keyword>